<sequence>MAANKFATMLKRNTNKITLTLIYAALEWILIVLLLLNSLFSYLINKFADYFGLKRPCLWCSRLDHILEPGKSKNYRDLVCETHASEISKLGYCLNHQKLAESQDMCEECTSSSQPGCPELSKQFAFFPWMNKIGFIRSGDEKVSENEEGNLRCSCCAVSLDSKYYPPCILIKPSWENFDYPPKQNWLAEAGVEAHTDDGNHSDRSRSDFVTSQCQDEQNIVENRGLQIVSDVDIDDGSGKREEEADDKCSVCDFGGKELVADGDDKLDLTLLKEQERVKEENLNTSMDHQSCDQTMVQVKFTTETPLENRPQHLEFFIDREDCRLIPVELIGTVATEDQGVPRYEVEDQGHCENQDVILDFDINIEQHDEPVLENWHGSIMTQAFLSTPDSKEEPKVGVLSVVVVETESTSVLPTEEDPVGKQYEPVAIAQATETPAEDYDHEVRATAETAREIDSDVHRESEEAIQMQSNELDVEIPIGTEIPDKESLDEAQTQGEIQTYEHRQEDPSTSSIILQVHDVNGSKPGEELIAFETITVETSNQALNNAMSLCLELNETEEEKVPDTPTSVESLHHLHKKLFLLDRKESNTEESLDGSVISETEGGEPTIEKLKSALRTERNALNALYSELEEERSSSAVAANQTMAMINRLQEEKAAMQMEALQYQRMMEEQSEYDQEALQLLNELLSKREKEKEELGKELELFRKKVQDYEAKEKMMLSRRRDSSTRSSASCSNGEDSDELSIDSNHEAKEDDSLCGIQEGGNLNTPTDAVLYLEESLAHFEEERHLILMQLKELEEKLFMLSDEEEQHFEDVKPVEYSFQENGNGYHSNNSDSENEANGIENGHSKEMNGKHHQERRIKGSKAKRLLPLFDAIVTDGEDDLANGHEQGLSPLALQKSLDAKFEMDKKLAIEEEVDHVYERLQALEADREFLKHCVGSLSKGDKGLYLLQQILDHLRDLRSVELRVSKMSDGALY</sequence>
<evidence type="ECO:0000313" key="9">
    <source>
        <dbReference type="EMBL" id="KAB1205775.1"/>
    </source>
</evidence>
<name>A0A6A1UZG4_9ROSI</name>
<dbReference type="EMBL" id="RXIC02000025">
    <property type="protein sequence ID" value="KAB1205775.1"/>
    <property type="molecule type" value="Genomic_DNA"/>
</dbReference>
<evidence type="ECO:0000313" key="10">
    <source>
        <dbReference type="Proteomes" id="UP000516437"/>
    </source>
</evidence>
<evidence type="ECO:0000256" key="6">
    <source>
        <dbReference type="SAM" id="MobiDB-lite"/>
    </source>
</evidence>
<feature type="coiled-coil region" evidence="5">
    <location>
        <begin position="778"/>
        <end position="812"/>
    </location>
</feature>
<evidence type="ECO:0000256" key="2">
    <source>
        <dbReference type="ARBA" id="ARBA00022692"/>
    </source>
</evidence>
<evidence type="ECO:0000256" key="4">
    <source>
        <dbReference type="ARBA" id="ARBA00023136"/>
    </source>
</evidence>
<feature type="region of interest" description="Disordered" evidence="6">
    <location>
        <begin position="822"/>
        <end position="859"/>
    </location>
</feature>
<evidence type="ECO:0000259" key="8">
    <source>
        <dbReference type="PROSITE" id="PS51775"/>
    </source>
</evidence>
<protein>
    <recommendedName>
        <fullName evidence="8">GTD-binding domain-containing protein</fullName>
    </recommendedName>
</protein>
<keyword evidence="2 7" id="KW-0812">Transmembrane</keyword>
<keyword evidence="10" id="KW-1185">Reference proteome</keyword>
<proteinExistence type="predicted"/>
<dbReference type="InterPro" id="IPR007656">
    <property type="entry name" value="GTD-bd"/>
</dbReference>
<accession>A0A6A1UZG4</accession>
<dbReference type="GO" id="GO:0016020">
    <property type="term" value="C:membrane"/>
    <property type="evidence" value="ECO:0007669"/>
    <property type="project" value="UniProtKB-SubCell"/>
</dbReference>
<feature type="domain" description="GTD-binding" evidence="8">
    <location>
        <begin position="606"/>
        <end position="704"/>
    </location>
</feature>
<organism evidence="9 10">
    <name type="scientific">Morella rubra</name>
    <name type="common">Chinese bayberry</name>
    <dbReference type="NCBI Taxonomy" id="262757"/>
    <lineage>
        <taxon>Eukaryota</taxon>
        <taxon>Viridiplantae</taxon>
        <taxon>Streptophyta</taxon>
        <taxon>Embryophyta</taxon>
        <taxon>Tracheophyta</taxon>
        <taxon>Spermatophyta</taxon>
        <taxon>Magnoliopsida</taxon>
        <taxon>eudicotyledons</taxon>
        <taxon>Gunneridae</taxon>
        <taxon>Pentapetalae</taxon>
        <taxon>rosids</taxon>
        <taxon>fabids</taxon>
        <taxon>Fagales</taxon>
        <taxon>Myricaceae</taxon>
        <taxon>Morella</taxon>
    </lineage>
</organism>
<evidence type="ECO:0000256" key="5">
    <source>
        <dbReference type="SAM" id="Coils"/>
    </source>
</evidence>
<evidence type="ECO:0000256" key="7">
    <source>
        <dbReference type="SAM" id="Phobius"/>
    </source>
</evidence>
<feature type="compositionally biased region" description="Basic and acidic residues" evidence="6">
    <location>
        <begin position="844"/>
        <end position="853"/>
    </location>
</feature>
<dbReference type="InterPro" id="IPR039306">
    <property type="entry name" value="MYOB"/>
</dbReference>
<dbReference type="PANTHER" id="PTHR31448:SF3">
    <property type="entry name" value="MYOSIN-BINDING PROTEIN 2"/>
    <property type="match status" value="1"/>
</dbReference>
<feature type="region of interest" description="Disordered" evidence="6">
    <location>
        <begin position="715"/>
        <end position="743"/>
    </location>
</feature>
<feature type="coiled-coil region" evidence="5">
    <location>
        <begin position="608"/>
        <end position="713"/>
    </location>
</feature>
<feature type="compositionally biased region" description="Polar residues" evidence="6">
    <location>
        <begin position="822"/>
        <end position="833"/>
    </location>
</feature>
<keyword evidence="3 7" id="KW-1133">Transmembrane helix</keyword>
<comment type="caution">
    <text evidence="9">The sequence shown here is derived from an EMBL/GenBank/DDBJ whole genome shotgun (WGS) entry which is preliminary data.</text>
</comment>
<comment type="subcellular location">
    <subcellularLocation>
        <location evidence="1">Membrane</location>
        <topology evidence="1">Single-pass membrane protein</topology>
    </subcellularLocation>
</comment>
<keyword evidence="4 7" id="KW-0472">Membrane</keyword>
<dbReference type="OrthoDB" id="1888939at2759"/>
<dbReference type="GO" id="GO:0080115">
    <property type="term" value="F:myosin XI tail binding"/>
    <property type="evidence" value="ECO:0007669"/>
    <property type="project" value="UniProtKB-ARBA"/>
</dbReference>
<dbReference type="PROSITE" id="PS51775">
    <property type="entry name" value="GTD_BINDING"/>
    <property type="match status" value="1"/>
</dbReference>
<dbReference type="PANTHER" id="PTHR31448">
    <property type="entry name" value="MYOSIN-BINDING PROTEIN 2"/>
    <property type="match status" value="1"/>
</dbReference>
<dbReference type="Proteomes" id="UP000516437">
    <property type="component" value="Chromosome 7"/>
</dbReference>
<feature type="compositionally biased region" description="Basic and acidic residues" evidence="6">
    <location>
        <begin position="715"/>
        <end position="725"/>
    </location>
</feature>
<reference evidence="9 10" key="1">
    <citation type="journal article" date="2019" name="Plant Biotechnol. J.">
        <title>The red bayberry genome and genetic basis of sex determination.</title>
        <authorList>
            <person name="Jia H.M."/>
            <person name="Jia H.J."/>
            <person name="Cai Q.L."/>
            <person name="Wang Y."/>
            <person name="Zhao H.B."/>
            <person name="Yang W.F."/>
            <person name="Wang G.Y."/>
            <person name="Li Y.H."/>
            <person name="Zhan D.L."/>
            <person name="Shen Y.T."/>
            <person name="Niu Q.F."/>
            <person name="Chang L."/>
            <person name="Qiu J."/>
            <person name="Zhao L."/>
            <person name="Xie H.B."/>
            <person name="Fu W.Y."/>
            <person name="Jin J."/>
            <person name="Li X.W."/>
            <person name="Jiao Y."/>
            <person name="Zhou C.C."/>
            <person name="Tu T."/>
            <person name="Chai C.Y."/>
            <person name="Gao J.L."/>
            <person name="Fan L.J."/>
            <person name="van de Weg E."/>
            <person name="Wang J.Y."/>
            <person name="Gao Z.S."/>
        </authorList>
    </citation>
    <scope>NUCLEOTIDE SEQUENCE [LARGE SCALE GENOMIC DNA]</scope>
    <source>
        <tissue evidence="9">Leaves</tissue>
    </source>
</reference>
<keyword evidence="5" id="KW-0175">Coiled coil</keyword>
<evidence type="ECO:0000256" key="3">
    <source>
        <dbReference type="ARBA" id="ARBA00022989"/>
    </source>
</evidence>
<dbReference type="AlphaFoldDB" id="A0A6A1UZG4"/>
<evidence type="ECO:0000256" key="1">
    <source>
        <dbReference type="ARBA" id="ARBA00004167"/>
    </source>
</evidence>
<feature type="transmembrane region" description="Helical" evidence="7">
    <location>
        <begin position="21"/>
        <end position="44"/>
    </location>
</feature>
<dbReference type="Pfam" id="PF04576">
    <property type="entry name" value="Zein-binding"/>
    <property type="match status" value="1"/>
</dbReference>
<gene>
    <name evidence="9" type="ORF">CJ030_MR7G028040</name>
</gene>